<sequence>MKKNLQKRKRLLENEDSTLDMTSMLDVVFILLIFAMVAMSFQKEVHSLPVNLPKGKTESNGSGIKKEIFLLKDGNIRYTKQYFSENTWIQFISQGEFKNQIVWIYGDEKVDYGKFVFVINSLKNSNLKELHLAVKKDSLHFLKNQF</sequence>
<dbReference type="Proteomes" id="UP000012092">
    <property type="component" value="Unassembled WGS sequence"/>
</dbReference>
<gene>
    <name evidence="9" type="ORF">LEP1GSC116_1723</name>
</gene>
<name>M6RTY9_LEPIR</name>
<keyword evidence="6 8" id="KW-0472">Membrane</keyword>
<keyword evidence="3" id="KW-1003">Cell membrane</keyword>
<organism evidence="9 10">
    <name type="scientific">Leptospira interrogans serovar Icterohaemorrhagiae str. Verdun HP</name>
    <dbReference type="NCBI Taxonomy" id="1049910"/>
    <lineage>
        <taxon>Bacteria</taxon>
        <taxon>Pseudomonadati</taxon>
        <taxon>Spirochaetota</taxon>
        <taxon>Spirochaetia</taxon>
        <taxon>Leptospirales</taxon>
        <taxon>Leptospiraceae</taxon>
        <taxon>Leptospira</taxon>
    </lineage>
</organism>
<comment type="similarity">
    <text evidence="2 7">Belongs to the ExbD/TolR family.</text>
</comment>
<dbReference type="GO" id="GO:0005886">
    <property type="term" value="C:plasma membrane"/>
    <property type="evidence" value="ECO:0007669"/>
    <property type="project" value="UniProtKB-SubCell"/>
</dbReference>
<evidence type="ECO:0000256" key="5">
    <source>
        <dbReference type="ARBA" id="ARBA00022989"/>
    </source>
</evidence>
<evidence type="ECO:0000256" key="1">
    <source>
        <dbReference type="ARBA" id="ARBA00004162"/>
    </source>
</evidence>
<evidence type="ECO:0000256" key="2">
    <source>
        <dbReference type="ARBA" id="ARBA00005811"/>
    </source>
</evidence>
<evidence type="ECO:0000256" key="7">
    <source>
        <dbReference type="RuleBase" id="RU003879"/>
    </source>
</evidence>
<dbReference type="GO" id="GO:0015031">
    <property type="term" value="P:protein transport"/>
    <property type="evidence" value="ECO:0007669"/>
    <property type="project" value="UniProtKB-KW"/>
</dbReference>
<dbReference type="EMBL" id="AHNZ02000678">
    <property type="protein sequence ID" value="EMO04313.1"/>
    <property type="molecule type" value="Genomic_DNA"/>
</dbReference>
<dbReference type="PANTHER" id="PTHR30558:SF7">
    <property type="entry name" value="TOL-PAL SYSTEM PROTEIN TOLR"/>
    <property type="match status" value="1"/>
</dbReference>
<comment type="subcellular location">
    <subcellularLocation>
        <location evidence="1">Cell membrane</location>
        <topology evidence="1">Single-pass membrane protein</topology>
    </subcellularLocation>
    <subcellularLocation>
        <location evidence="7">Cell membrane</location>
        <topology evidence="7">Single-pass type II membrane protein</topology>
    </subcellularLocation>
</comment>
<evidence type="ECO:0000313" key="9">
    <source>
        <dbReference type="EMBL" id="EMO04313.1"/>
    </source>
</evidence>
<evidence type="ECO:0000313" key="10">
    <source>
        <dbReference type="Proteomes" id="UP000012092"/>
    </source>
</evidence>
<keyword evidence="4 7" id="KW-0812">Transmembrane</keyword>
<dbReference type="GO" id="GO:0022857">
    <property type="term" value="F:transmembrane transporter activity"/>
    <property type="evidence" value="ECO:0007669"/>
    <property type="project" value="InterPro"/>
</dbReference>
<evidence type="ECO:0000256" key="8">
    <source>
        <dbReference type="SAM" id="Phobius"/>
    </source>
</evidence>
<keyword evidence="7" id="KW-0813">Transport</keyword>
<protein>
    <submittedName>
        <fullName evidence="9">Transport energizing protein, ExbD/TolR family</fullName>
    </submittedName>
</protein>
<proteinExistence type="inferred from homology"/>
<evidence type="ECO:0000256" key="6">
    <source>
        <dbReference type="ARBA" id="ARBA00023136"/>
    </source>
</evidence>
<accession>M6RTY9</accession>
<dbReference type="InterPro" id="IPR003400">
    <property type="entry name" value="ExbD"/>
</dbReference>
<dbReference type="Pfam" id="PF02472">
    <property type="entry name" value="ExbD"/>
    <property type="match status" value="1"/>
</dbReference>
<evidence type="ECO:0000256" key="3">
    <source>
        <dbReference type="ARBA" id="ARBA00022475"/>
    </source>
</evidence>
<evidence type="ECO:0000256" key="4">
    <source>
        <dbReference type="ARBA" id="ARBA00022692"/>
    </source>
</evidence>
<reference evidence="9 10" key="1">
    <citation type="submission" date="2013-01" db="EMBL/GenBank/DDBJ databases">
        <authorList>
            <person name="Harkins D.M."/>
            <person name="Durkin A.S."/>
            <person name="Brinkac L.M."/>
            <person name="Haft D.H."/>
            <person name="Selengut J.D."/>
            <person name="Sanka R."/>
            <person name="DePew J."/>
            <person name="Purushe J."/>
            <person name="Picardeau M."/>
            <person name="Werts C."/>
            <person name="Goarant C."/>
            <person name="Vinetz J.M."/>
            <person name="Sutton G.G."/>
            <person name="Nierman W.C."/>
            <person name="Fouts D.E."/>
        </authorList>
    </citation>
    <scope>NUCLEOTIDE SEQUENCE [LARGE SCALE GENOMIC DNA]</scope>
    <source>
        <strain evidence="9 10">Verdun HP</strain>
    </source>
</reference>
<keyword evidence="5 8" id="KW-1133">Transmembrane helix</keyword>
<dbReference type="PANTHER" id="PTHR30558">
    <property type="entry name" value="EXBD MEMBRANE COMPONENT OF PMF-DRIVEN MACROMOLECULE IMPORT SYSTEM"/>
    <property type="match status" value="1"/>
</dbReference>
<comment type="caution">
    <text evidence="9">The sequence shown here is derived from an EMBL/GenBank/DDBJ whole genome shotgun (WGS) entry which is preliminary data.</text>
</comment>
<keyword evidence="7" id="KW-0653">Protein transport</keyword>
<feature type="transmembrane region" description="Helical" evidence="8">
    <location>
        <begin position="21"/>
        <end position="41"/>
    </location>
</feature>
<dbReference type="AlphaFoldDB" id="M6RTY9"/>